<protein>
    <submittedName>
        <fullName evidence="6">Transcriptional antiterminator</fullName>
    </submittedName>
</protein>
<evidence type="ECO:0000256" key="4">
    <source>
        <dbReference type="ARBA" id="ARBA00023163"/>
    </source>
</evidence>
<organism evidence="6 7">
    <name type="scientific">Catenisphaera adipataccumulans</name>
    <dbReference type="NCBI Taxonomy" id="700500"/>
    <lineage>
        <taxon>Bacteria</taxon>
        <taxon>Bacillati</taxon>
        <taxon>Bacillota</taxon>
        <taxon>Erysipelotrichia</taxon>
        <taxon>Erysipelotrichales</taxon>
        <taxon>Erysipelotrichaceae</taxon>
        <taxon>Catenisphaera</taxon>
    </lineage>
</organism>
<reference evidence="6 7" key="1">
    <citation type="submission" date="2020-08" db="EMBL/GenBank/DDBJ databases">
        <title>Genomic Encyclopedia of Type Strains, Phase IV (KMG-IV): sequencing the most valuable type-strain genomes for metagenomic binning, comparative biology and taxonomic classification.</title>
        <authorList>
            <person name="Goeker M."/>
        </authorList>
    </citation>
    <scope>NUCLEOTIDE SEQUENCE [LARGE SCALE GENOMIC DNA]</scope>
    <source>
        <strain evidence="6 7">DSM 25799</strain>
    </source>
</reference>
<dbReference type="GO" id="GO:0008982">
    <property type="term" value="F:protein-N(PI)-phosphohistidine-sugar phosphotransferase activity"/>
    <property type="evidence" value="ECO:0007669"/>
    <property type="project" value="InterPro"/>
</dbReference>
<evidence type="ECO:0000256" key="3">
    <source>
        <dbReference type="ARBA" id="ARBA00023015"/>
    </source>
</evidence>
<evidence type="ECO:0000256" key="1">
    <source>
        <dbReference type="ARBA" id="ARBA00022679"/>
    </source>
</evidence>
<dbReference type="InterPro" id="IPR036095">
    <property type="entry name" value="PTS_EIIB-like_sf"/>
</dbReference>
<dbReference type="Gene3D" id="3.40.50.2300">
    <property type="match status" value="1"/>
</dbReference>
<dbReference type="Gene3D" id="1.10.10.10">
    <property type="entry name" value="Winged helix-like DNA-binding domain superfamily/Winged helix DNA-binding domain"/>
    <property type="match status" value="2"/>
</dbReference>
<accession>A0A7W8CXL3</accession>
<dbReference type="GO" id="GO:0006355">
    <property type="term" value="P:regulation of DNA-templated transcription"/>
    <property type="evidence" value="ECO:0007669"/>
    <property type="project" value="InterPro"/>
</dbReference>
<evidence type="ECO:0000313" key="6">
    <source>
        <dbReference type="EMBL" id="MBB5182117.1"/>
    </source>
</evidence>
<dbReference type="Pfam" id="PF08279">
    <property type="entry name" value="HTH_11"/>
    <property type="match status" value="1"/>
</dbReference>
<evidence type="ECO:0000313" key="7">
    <source>
        <dbReference type="Proteomes" id="UP000539953"/>
    </source>
</evidence>
<dbReference type="CDD" id="cd05568">
    <property type="entry name" value="PTS_IIB_bgl_like"/>
    <property type="match status" value="1"/>
</dbReference>
<dbReference type="PROSITE" id="PS51372">
    <property type="entry name" value="PRD_2"/>
    <property type="match status" value="1"/>
</dbReference>
<proteinExistence type="predicted"/>
<comment type="caution">
    <text evidence="6">The sequence shown here is derived from an EMBL/GenBank/DDBJ whole genome shotgun (WGS) entry which is preliminary data.</text>
</comment>
<keyword evidence="4" id="KW-0804">Transcription</keyword>
<keyword evidence="2" id="KW-0677">Repeat</keyword>
<evidence type="ECO:0000259" key="5">
    <source>
        <dbReference type="PROSITE" id="PS51372"/>
    </source>
</evidence>
<dbReference type="InterPro" id="IPR036634">
    <property type="entry name" value="PRD_sf"/>
</dbReference>
<name>A0A7W8CXL3_9FIRM</name>
<keyword evidence="3" id="KW-0805">Transcription regulation</keyword>
<dbReference type="InterPro" id="IPR013196">
    <property type="entry name" value="HTH_11"/>
</dbReference>
<feature type="domain" description="PRD" evidence="5">
    <location>
        <begin position="287"/>
        <end position="392"/>
    </location>
</feature>
<dbReference type="RefSeq" id="WP_183326561.1">
    <property type="nucleotide sequence ID" value="NZ_JACHHK010000001.1"/>
</dbReference>
<dbReference type="GO" id="GO:0009401">
    <property type="term" value="P:phosphoenolpyruvate-dependent sugar phosphotransferase system"/>
    <property type="evidence" value="ECO:0007669"/>
    <property type="project" value="InterPro"/>
</dbReference>
<keyword evidence="1" id="KW-0808">Transferase</keyword>
<dbReference type="SUPFAM" id="SSF63520">
    <property type="entry name" value="PTS-regulatory domain, PRD"/>
    <property type="match status" value="1"/>
</dbReference>
<gene>
    <name evidence="6" type="ORF">HNQ47_000120</name>
</gene>
<dbReference type="Proteomes" id="UP000539953">
    <property type="component" value="Unassembled WGS sequence"/>
</dbReference>
<dbReference type="SUPFAM" id="SSF52794">
    <property type="entry name" value="PTS system IIB component-like"/>
    <property type="match status" value="1"/>
</dbReference>
<dbReference type="PANTHER" id="PTHR30185:SF18">
    <property type="entry name" value="TRANSCRIPTIONAL REGULATOR MTLR"/>
    <property type="match status" value="1"/>
</dbReference>
<dbReference type="InterPro" id="IPR050661">
    <property type="entry name" value="BglG_antiterminators"/>
</dbReference>
<sequence>MKKRSEEILQSLLANPSQKLTIIQFKKKYKIGERTIRNDISEVNDFLRKLHISDLYFDAEGKLNYGPDFDVKKISAHLSQMSVYDYKLSKEERQIYIIVHLLWEKRIITMQSFADDLMVSRITILNDIEKVKDVFQNTEDVQLISDPGRGVFVQCSDLTRLDMLVRYFHEIQFQFVKNGFYQNMIAESLQIEYPFSVILAHVQDYLEINNLMFGDDSLYDLVLCLYVLYNRPKSEVESININITLNEIDNIMMYVGYKINCVVQMQMLVLFRNFRKKHAIESYVRSLDQIELYEVITHFLTKIDQQLQTSLSQDPKLIDSLFMHIKNIRNWGDLDVDIPDVQQYIPEYQMIEQAVSAHIPIVEKYLGYTMTENMLHSIMIHICVSLLRSRNRSRAPSVIVVCPGSMATGRYVEAQIRNYFDLNVIQVLPVKELDHMDESRVDCIISTVQLPKLSVPVIQVHPVLDMEDMNHIQSQLFTLQKQPLLKKQNVVDRLQDELPADLVQQINELIQSYKKSGKKEKSAIGQLLERDCLQIDDEDHTWQDGIRKAAQPMIHKQMITAEFAEQAIANVE</sequence>
<keyword evidence="7" id="KW-1185">Reference proteome</keyword>
<dbReference type="InterPro" id="IPR036388">
    <property type="entry name" value="WH-like_DNA-bd_sf"/>
</dbReference>
<dbReference type="InterPro" id="IPR011608">
    <property type="entry name" value="PRD"/>
</dbReference>
<evidence type="ECO:0000256" key="2">
    <source>
        <dbReference type="ARBA" id="ARBA00022737"/>
    </source>
</evidence>
<dbReference type="PANTHER" id="PTHR30185">
    <property type="entry name" value="CRYPTIC BETA-GLUCOSIDE BGL OPERON ANTITERMINATOR"/>
    <property type="match status" value="1"/>
</dbReference>
<dbReference type="AlphaFoldDB" id="A0A7W8CXL3"/>
<dbReference type="EMBL" id="JACHHK010000001">
    <property type="protein sequence ID" value="MBB5182117.1"/>
    <property type="molecule type" value="Genomic_DNA"/>
</dbReference>